<gene>
    <name evidence="9" type="primary">hemL</name>
    <name evidence="10" type="ORF">GK047_18995</name>
</gene>
<comment type="similarity">
    <text evidence="4 9">Belongs to the class-III pyridoxal-phosphate-dependent aminotransferase family. HemL subfamily.</text>
</comment>
<dbReference type="AlphaFoldDB" id="A0A6G4A129"/>
<dbReference type="Gene3D" id="3.90.1150.10">
    <property type="entry name" value="Aspartate Aminotransferase, domain 1"/>
    <property type="match status" value="1"/>
</dbReference>
<dbReference type="CDD" id="cd00610">
    <property type="entry name" value="OAT_like"/>
    <property type="match status" value="1"/>
</dbReference>
<dbReference type="InterPro" id="IPR004639">
    <property type="entry name" value="4pyrrol_synth_GluAld_NH2Trfase"/>
</dbReference>
<evidence type="ECO:0000256" key="8">
    <source>
        <dbReference type="ARBA" id="ARBA00023244"/>
    </source>
</evidence>
<keyword evidence="7 9" id="KW-0413">Isomerase</keyword>
<dbReference type="InterPro" id="IPR005814">
    <property type="entry name" value="Aminotrans_3"/>
</dbReference>
<dbReference type="GO" id="GO:0006782">
    <property type="term" value="P:protoporphyrinogen IX biosynthetic process"/>
    <property type="evidence" value="ECO:0007669"/>
    <property type="project" value="UniProtKB-UniRule"/>
</dbReference>
<dbReference type="EMBL" id="JAAIKC010000007">
    <property type="protein sequence ID" value="NEW08092.1"/>
    <property type="molecule type" value="Genomic_DNA"/>
</dbReference>
<comment type="caution">
    <text evidence="10">The sequence shown here is derived from an EMBL/GenBank/DDBJ whole genome shotgun (WGS) entry which is preliminary data.</text>
</comment>
<dbReference type="UniPathway" id="UPA00251">
    <property type="reaction ID" value="UER00317"/>
</dbReference>
<sequence>MERKRSEQLYQEALQHIVGGVNSPSRSFKAVGGGAPVFMKRAQGAHFWDEDGNRFIDYLAAYGPIITGHAHPHVTEAICRAAQNGTLYGTPTELEIEFAKMLKSAIPSLDKVRFVNSGTEAVMTTIRVARAFTKRTKIIKFAGCYHGHSDLVLVAAGSGPSTLGTPDSAGVPASIAQEVITVPFNDIPALEAALARWGEDIAAVMIEPIVGNFGMVMPHAGYLEQLCTAARKHGALVIYDEVITAFRFHYGAAQTYPGLPLAEAAVNARLAIAAGGNTEAAARYAAVEPDLTALGKIIGGGLPIGAYGGRKEVMQQVAPLGPAYQAGTMAGNPASISAGIACLQVLQQDDVYAKLEQLGTRLADGIAESAARRGIPLTINRIGGAFSTHFCDHPITNYDQAQDTDGERFAQFFRLMLEQGINLAPSKYEAWFMTIAHTEEDVNQTLEAADQAFKAMSTK</sequence>
<dbReference type="SUPFAM" id="SSF53383">
    <property type="entry name" value="PLP-dependent transferases"/>
    <property type="match status" value="1"/>
</dbReference>
<evidence type="ECO:0000313" key="10">
    <source>
        <dbReference type="EMBL" id="NEW08092.1"/>
    </source>
</evidence>
<comment type="pathway">
    <text evidence="3">Porphyrin-containing compound metabolism; protoporphyrin-IX biosynthesis; 5-aminolevulinate from L-glutamyl-tRNA(Glu): step 2/2.</text>
</comment>
<keyword evidence="6 9" id="KW-0663">Pyridoxal phosphate</keyword>
<comment type="cofactor">
    <cofactor evidence="2 9">
        <name>pyridoxal 5'-phosphate</name>
        <dbReference type="ChEBI" id="CHEBI:597326"/>
    </cofactor>
</comment>
<dbReference type="InterPro" id="IPR015424">
    <property type="entry name" value="PyrdxlP-dep_Trfase"/>
</dbReference>
<keyword evidence="10" id="KW-0032">Aminotransferase</keyword>
<dbReference type="GO" id="GO:0005737">
    <property type="term" value="C:cytoplasm"/>
    <property type="evidence" value="ECO:0007669"/>
    <property type="project" value="UniProtKB-SubCell"/>
</dbReference>
<protein>
    <recommendedName>
        <fullName evidence="9">Glutamate-1-semialdehyde 2,1-aminomutase</fullName>
        <shortName evidence="9">GSA</shortName>
        <ecNumber evidence="9">5.4.3.8</ecNumber>
    </recommendedName>
    <alternativeName>
        <fullName evidence="9">Glutamate-1-semialdehyde aminotransferase</fullName>
        <shortName evidence="9">GSA-AT</shortName>
    </alternativeName>
</protein>
<dbReference type="PANTHER" id="PTHR43713">
    <property type="entry name" value="GLUTAMATE-1-SEMIALDEHYDE 2,1-AMINOMUTASE"/>
    <property type="match status" value="1"/>
</dbReference>
<dbReference type="HAMAP" id="MF_00375">
    <property type="entry name" value="HemL_aminotrans_3"/>
    <property type="match status" value="1"/>
</dbReference>
<reference evidence="10" key="1">
    <citation type="submission" date="2020-02" db="EMBL/GenBank/DDBJ databases">
        <authorList>
            <person name="Shen X.-R."/>
            <person name="Zhang Y.-X."/>
        </authorList>
    </citation>
    <scope>NUCLEOTIDE SEQUENCE</scope>
    <source>
        <strain evidence="10">SYP-B3998</strain>
    </source>
</reference>
<proteinExistence type="inferred from homology"/>
<dbReference type="GO" id="GO:0030170">
    <property type="term" value="F:pyridoxal phosphate binding"/>
    <property type="evidence" value="ECO:0007669"/>
    <property type="project" value="InterPro"/>
</dbReference>
<evidence type="ECO:0000256" key="2">
    <source>
        <dbReference type="ARBA" id="ARBA00001933"/>
    </source>
</evidence>
<comment type="subunit">
    <text evidence="9">Homodimer.</text>
</comment>
<evidence type="ECO:0000256" key="5">
    <source>
        <dbReference type="ARBA" id="ARBA00022490"/>
    </source>
</evidence>
<dbReference type="RefSeq" id="WP_163950253.1">
    <property type="nucleotide sequence ID" value="NZ_JAAIKC010000007.1"/>
</dbReference>
<evidence type="ECO:0000256" key="7">
    <source>
        <dbReference type="ARBA" id="ARBA00023235"/>
    </source>
</evidence>
<keyword evidence="8 9" id="KW-0627">Porphyrin biosynthesis</keyword>
<name>A0A6G4A129_9BACL</name>
<feature type="modified residue" description="N6-(pyridoxal phosphate)lysine" evidence="9">
    <location>
        <position position="296"/>
    </location>
</feature>
<dbReference type="Gene3D" id="3.40.640.10">
    <property type="entry name" value="Type I PLP-dependent aspartate aminotransferase-like (Major domain)"/>
    <property type="match status" value="1"/>
</dbReference>
<comment type="catalytic activity">
    <reaction evidence="1 9">
        <text>(S)-4-amino-5-oxopentanoate = 5-aminolevulinate</text>
        <dbReference type="Rhea" id="RHEA:14265"/>
        <dbReference type="ChEBI" id="CHEBI:57501"/>
        <dbReference type="ChEBI" id="CHEBI:356416"/>
        <dbReference type="EC" id="5.4.3.8"/>
    </reaction>
</comment>
<organism evidence="10">
    <name type="scientific">Paenibacillus sp. SYP-B3998</name>
    <dbReference type="NCBI Taxonomy" id="2678564"/>
    <lineage>
        <taxon>Bacteria</taxon>
        <taxon>Bacillati</taxon>
        <taxon>Bacillota</taxon>
        <taxon>Bacilli</taxon>
        <taxon>Bacillales</taxon>
        <taxon>Paenibacillaceae</taxon>
        <taxon>Paenibacillus</taxon>
    </lineage>
</organism>
<accession>A0A6G4A129</accession>
<evidence type="ECO:0000256" key="4">
    <source>
        <dbReference type="ARBA" id="ARBA00008981"/>
    </source>
</evidence>
<dbReference type="InterPro" id="IPR015422">
    <property type="entry name" value="PyrdxlP-dep_Trfase_small"/>
</dbReference>
<dbReference type="GO" id="GO:0042286">
    <property type="term" value="F:glutamate-1-semialdehyde 2,1-aminomutase activity"/>
    <property type="evidence" value="ECO:0007669"/>
    <property type="project" value="UniProtKB-UniRule"/>
</dbReference>
<dbReference type="InterPro" id="IPR015421">
    <property type="entry name" value="PyrdxlP-dep_Trfase_major"/>
</dbReference>
<evidence type="ECO:0000256" key="9">
    <source>
        <dbReference type="HAMAP-Rule" id="MF_00375"/>
    </source>
</evidence>
<keyword evidence="5 9" id="KW-0963">Cytoplasm</keyword>
<comment type="subcellular location">
    <subcellularLocation>
        <location evidence="9">Cytoplasm</location>
    </subcellularLocation>
</comment>
<dbReference type="GO" id="GO:0008483">
    <property type="term" value="F:transaminase activity"/>
    <property type="evidence" value="ECO:0007669"/>
    <property type="project" value="UniProtKB-KW"/>
</dbReference>
<dbReference type="PANTHER" id="PTHR43713:SF1">
    <property type="entry name" value="GLUTAMATE-1-SEMIALDEHYDE 2,1-AMINOMUTASE 2"/>
    <property type="match status" value="1"/>
</dbReference>
<evidence type="ECO:0000256" key="6">
    <source>
        <dbReference type="ARBA" id="ARBA00022898"/>
    </source>
</evidence>
<evidence type="ECO:0000256" key="1">
    <source>
        <dbReference type="ARBA" id="ARBA00001579"/>
    </source>
</evidence>
<dbReference type="Pfam" id="PF00202">
    <property type="entry name" value="Aminotran_3"/>
    <property type="match status" value="2"/>
</dbReference>
<keyword evidence="10" id="KW-0808">Transferase</keyword>
<evidence type="ECO:0000256" key="3">
    <source>
        <dbReference type="ARBA" id="ARBA00004819"/>
    </source>
</evidence>
<dbReference type="EC" id="5.4.3.8" evidence="9"/>
<dbReference type="NCBIfam" id="NF000818">
    <property type="entry name" value="PRK00062.1"/>
    <property type="match status" value="1"/>
</dbReference>